<dbReference type="SUPFAM" id="SSF57667">
    <property type="entry name" value="beta-beta-alpha zinc fingers"/>
    <property type="match status" value="6"/>
</dbReference>
<organism evidence="9 10">
    <name type="scientific">Bicyclus anynana</name>
    <name type="common">Squinting bush brown butterfly</name>
    <dbReference type="NCBI Taxonomy" id="110368"/>
    <lineage>
        <taxon>Eukaryota</taxon>
        <taxon>Metazoa</taxon>
        <taxon>Ecdysozoa</taxon>
        <taxon>Arthropoda</taxon>
        <taxon>Hexapoda</taxon>
        <taxon>Insecta</taxon>
        <taxon>Pterygota</taxon>
        <taxon>Neoptera</taxon>
        <taxon>Endopterygota</taxon>
        <taxon>Lepidoptera</taxon>
        <taxon>Glossata</taxon>
        <taxon>Ditrysia</taxon>
        <taxon>Papilionoidea</taxon>
        <taxon>Nymphalidae</taxon>
        <taxon>Satyrinae</taxon>
        <taxon>Satyrini</taxon>
        <taxon>Mycalesina</taxon>
        <taxon>Bicyclus</taxon>
    </lineage>
</organism>
<feature type="coiled-coil region" evidence="6">
    <location>
        <begin position="76"/>
        <end position="103"/>
    </location>
</feature>
<feature type="domain" description="C2H2-type" evidence="8">
    <location>
        <begin position="560"/>
        <end position="588"/>
    </location>
</feature>
<dbReference type="InterPro" id="IPR036236">
    <property type="entry name" value="Znf_C2H2_sf"/>
</dbReference>
<keyword evidence="4" id="KW-0862">Zinc</keyword>
<protein>
    <submittedName>
        <fullName evidence="10">Zinc finger protein 62 homolog</fullName>
    </submittedName>
</protein>
<dbReference type="SMART" id="SM00355">
    <property type="entry name" value="ZnF_C2H2"/>
    <property type="match status" value="22"/>
</dbReference>
<dbReference type="PANTHER" id="PTHR24379">
    <property type="entry name" value="KRAB AND ZINC FINGER DOMAIN-CONTAINING"/>
    <property type="match status" value="1"/>
</dbReference>
<evidence type="ECO:0000256" key="7">
    <source>
        <dbReference type="SAM" id="MobiDB-lite"/>
    </source>
</evidence>
<reference evidence="10" key="1">
    <citation type="submission" date="2025-08" db="UniProtKB">
        <authorList>
            <consortium name="RefSeq"/>
        </authorList>
    </citation>
    <scope>IDENTIFICATION</scope>
</reference>
<feature type="domain" description="C2H2-type" evidence="8">
    <location>
        <begin position="997"/>
        <end position="1025"/>
    </location>
</feature>
<evidence type="ECO:0000256" key="6">
    <source>
        <dbReference type="SAM" id="Coils"/>
    </source>
</evidence>
<feature type="domain" description="C2H2-type" evidence="8">
    <location>
        <begin position="471"/>
        <end position="494"/>
    </location>
</feature>
<sequence length="1175" mass="137527">MNELISYSINKKAKSVEDKFCITCLRKNLPLVDLSSCDHAEILNLLEIKMFQLNSLMCLWCHNTVKKIHDFKIQALNSYNKLNNELRKNANNYLQNLEFSKIELQSTIKSQPIQIETIDHRVINEIVENKITIEIKNEHQDVLDFDNDMPFVEVSENVKNFETTDESLVSNKICIIQNNEATDKTVQIKKRTQSKKKSNEITQIKKQTKSKKNSEEPLPVPIKKSKGRCGMWYEDKIKPVLLSIEEMLNGRQLSAANSKYLKLPYRCEKCITGFDHELTFNEHMELRHKKTEGGLVCNICESVLNTKMSYEVHYNKHFRRYECVQCKERFTNAYSALRHYKETHGNIDLKYTCKQCDFTSESYRSLKYHRDKHHRGKAECQQCGNTFANKNGLRSHMLIVHKQSNRVYACGACTKVYRTKVGLKSHVRLTHEQSDPPAYCADCDLTFRTAAGLRNHLRLTEKHNEHNIKRFTCDECNDKFRTKRQLQEHIDWVHRQCTIHTCSECSKSFKSERSLRRHIQFVHEKVRRPRDKICDHCGRDFNSNVALITHIRSHTGERPLKCAHCAATFAHSGALYTHNKLLHKKRQPVTASIKMGDFLEGNSSSYSLNENTTRLDEKFCITCRKKNIQFVNLSSCEHGLLLVNLLEIKMLKLNNVICHWCHNILKKINDFKMQAMDSYNVLNSVFSYSANNYQQNLEFSKIELNSTVNSLPIEFETIDHRITNSFLGPKIEIKIEQQDSDFENDSLFLETNEKIDRETNHSSNKTTEAIQIKKRTQSKKKRQTSIINAQSNKTNSVQIKNQTQSKKKPQTKKPREVNGMWYEDKVKIVVLSQQEMLDDRKLDALNNKYVNLPYKCEKCITGFDHELILKEHMAKRHKKEEGSLICNICESVLNTKLSFEEHYKRHYRRYECVECTNRYNNVFSALKHYKESHGHVDMNFKCKLCDFTTESYRSLRYHRDKHRRDKVECDQCGNTFVNASGLRVHMLNVHKQSNRIYSCNYCGKVYRTKQGLNAHVRITHENAANATAYCVACDLNFRTEAGLRHHLKHTERHLTEDAKRFPCNECSDKFRTKRQLQEHVDWVHRNCTTHTCGKCSKSFKNDRNLKRHMLFVHDKVRPPRNKICDHCGRGFTSSHILITHIRTHTGERPLQCTHCAATFAHSAALYTHNKLLHKR</sequence>
<feature type="domain" description="C2H2-type" evidence="8">
    <location>
        <begin position="500"/>
        <end position="528"/>
    </location>
</feature>
<dbReference type="Pfam" id="PF00096">
    <property type="entry name" value="zf-C2H2"/>
    <property type="match status" value="4"/>
</dbReference>
<evidence type="ECO:0000256" key="5">
    <source>
        <dbReference type="PROSITE-ProRule" id="PRU00042"/>
    </source>
</evidence>
<feature type="domain" description="C2H2-type" evidence="8">
    <location>
        <begin position="378"/>
        <end position="406"/>
    </location>
</feature>
<evidence type="ECO:0000256" key="3">
    <source>
        <dbReference type="ARBA" id="ARBA00022771"/>
    </source>
</evidence>
<dbReference type="PANTHER" id="PTHR24379:SF121">
    <property type="entry name" value="C2H2-TYPE DOMAIN-CONTAINING PROTEIN"/>
    <property type="match status" value="1"/>
</dbReference>
<dbReference type="SMART" id="SM00868">
    <property type="entry name" value="zf-AD"/>
    <property type="match status" value="2"/>
</dbReference>
<keyword evidence="6" id="KW-0175">Coiled coil</keyword>
<evidence type="ECO:0000259" key="8">
    <source>
        <dbReference type="PROSITE" id="PS50157"/>
    </source>
</evidence>
<dbReference type="PROSITE" id="PS00028">
    <property type="entry name" value="ZINC_FINGER_C2H2_1"/>
    <property type="match status" value="17"/>
</dbReference>
<feature type="domain" description="C2H2-type" evidence="8">
    <location>
        <begin position="321"/>
        <end position="344"/>
    </location>
</feature>
<feature type="domain" description="C2H2-type" evidence="8">
    <location>
        <begin position="1090"/>
        <end position="1118"/>
    </location>
</feature>
<feature type="compositionally biased region" description="Basic residues" evidence="7">
    <location>
        <begin position="187"/>
        <end position="196"/>
    </location>
</feature>
<dbReference type="InterPro" id="IPR013087">
    <property type="entry name" value="Znf_C2H2_type"/>
</dbReference>
<keyword evidence="1" id="KW-0479">Metal-binding</keyword>
<feature type="domain" description="C2H2-type" evidence="8">
    <location>
        <begin position="967"/>
        <end position="995"/>
    </location>
</feature>
<feature type="compositionally biased region" description="Basic residues" evidence="7">
    <location>
        <begin position="772"/>
        <end position="783"/>
    </location>
</feature>
<evidence type="ECO:0000256" key="2">
    <source>
        <dbReference type="ARBA" id="ARBA00022737"/>
    </source>
</evidence>
<accession>A0ABM3M3E2</accession>
<keyword evidence="2" id="KW-0677">Repeat</keyword>
<dbReference type="InterPro" id="IPR012934">
    <property type="entry name" value="Znf_AD"/>
</dbReference>
<feature type="domain" description="C2H2-type" evidence="8">
    <location>
        <begin position="1122"/>
        <end position="1149"/>
    </location>
</feature>
<dbReference type="PROSITE" id="PS50157">
    <property type="entry name" value="ZINC_FINGER_C2H2_2"/>
    <property type="match status" value="14"/>
</dbReference>
<dbReference type="GeneID" id="112048689"/>
<feature type="domain" description="C2H2-type" evidence="8">
    <location>
        <begin position="1061"/>
        <end position="1089"/>
    </location>
</feature>
<gene>
    <name evidence="10" type="primary">LOC112048689</name>
</gene>
<keyword evidence="3 5" id="KW-0863">Zinc-finger</keyword>
<dbReference type="Proteomes" id="UP001652582">
    <property type="component" value="Chromosome 27"/>
</dbReference>
<dbReference type="Pfam" id="PF13912">
    <property type="entry name" value="zf-C2H2_6"/>
    <property type="match status" value="1"/>
</dbReference>
<feature type="domain" description="C2H2-type" evidence="8">
    <location>
        <begin position="408"/>
        <end position="436"/>
    </location>
</feature>
<keyword evidence="9" id="KW-1185">Reference proteome</keyword>
<dbReference type="RefSeq" id="XP_052746006.1">
    <property type="nucleotide sequence ID" value="XM_052890046.1"/>
</dbReference>
<feature type="domain" description="C2H2-type" evidence="8">
    <location>
        <begin position="532"/>
        <end position="559"/>
    </location>
</feature>
<dbReference type="Pfam" id="PF13894">
    <property type="entry name" value="zf-C2H2_4"/>
    <property type="match status" value="1"/>
</dbReference>
<feature type="domain" description="C2H2-type" evidence="8">
    <location>
        <begin position="1150"/>
        <end position="1175"/>
    </location>
</feature>
<dbReference type="Gene3D" id="3.30.160.60">
    <property type="entry name" value="Classic Zinc Finger"/>
    <property type="match status" value="13"/>
</dbReference>
<evidence type="ECO:0000313" key="10">
    <source>
        <dbReference type="RefSeq" id="XP_052746006.1"/>
    </source>
</evidence>
<evidence type="ECO:0000256" key="1">
    <source>
        <dbReference type="ARBA" id="ARBA00022723"/>
    </source>
</evidence>
<evidence type="ECO:0000313" key="9">
    <source>
        <dbReference type="Proteomes" id="UP001652582"/>
    </source>
</evidence>
<name>A0ABM3M3E2_BICAN</name>
<feature type="domain" description="C2H2-type" evidence="8">
    <location>
        <begin position="854"/>
        <end position="882"/>
    </location>
</feature>
<proteinExistence type="predicted"/>
<evidence type="ECO:0000256" key="4">
    <source>
        <dbReference type="ARBA" id="ARBA00022833"/>
    </source>
</evidence>
<feature type="compositionally biased region" description="Polar residues" evidence="7">
    <location>
        <begin position="786"/>
        <end position="799"/>
    </location>
</feature>
<feature type="region of interest" description="Disordered" evidence="7">
    <location>
        <begin position="187"/>
        <end position="220"/>
    </location>
</feature>
<feature type="region of interest" description="Disordered" evidence="7">
    <location>
        <begin position="753"/>
        <end position="816"/>
    </location>
</feature>